<reference evidence="7 8" key="1">
    <citation type="submission" date="2018-07" db="EMBL/GenBank/DDBJ databases">
        <title>Genomic Encyclopedia of Type Strains, Phase III (KMG-III): the genomes of soil and plant-associated and newly described type strains.</title>
        <authorList>
            <person name="Whitman W."/>
        </authorList>
    </citation>
    <scope>NUCLEOTIDE SEQUENCE [LARGE SCALE GENOMIC DNA]</scope>
    <source>
        <strain evidence="7 8">CECT 7287</strain>
    </source>
</reference>
<dbReference type="RefSeq" id="WP_116060052.1">
    <property type="nucleotide sequence ID" value="NZ_QRDZ01000005.1"/>
</dbReference>
<proteinExistence type="predicted"/>
<feature type="domain" description="Glycosyl-hydrolase 97 C-terminal oligomerisation" evidence="6">
    <location>
        <begin position="559"/>
        <end position="649"/>
    </location>
</feature>
<name>A0A3D9KEQ5_9BACL</name>
<dbReference type="Pfam" id="PF14508">
    <property type="entry name" value="GH97_N"/>
    <property type="match status" value="1"/>
</dbReference>
<feature type="domain" description="Glycosyl-hydrolase 97 N-terminal" evidence="5">
    <location>
        <begin position="70"/>
        <end position="319"/>
    </location>
</feature>
<evidence type="ECO:0000256" key="1">
    <source>
        <dbReference type="ARBA" id="ARBA00022801"/>
    </source>
</evidence>
<keyword evidence="1 7" id="KW-0378">Hydrolase</keyword>
<dbReference type="InterPro" id="IPR017853">
    <property type="entry name" value="GH"/>
</dbReference>
<dbReference type="Gene3D" id="2.60.40.1180">
    <property type="entry name" value="Golgi alpha-mannosidase II"/>
    <property type="match status" value="1"/>
</dbReference>
<dbReference type="InterPro" id="IPR052720">
    <property type="entry name" value="Glycosyl_hydrolase_97"/>
</dbReference>
<evidence type="ECO:0000256" key="3">
    <source>
        <dbReference type="SAM" id="SignalP"/>
    </source>
</evidence>
<dbReference type="Gene3D" id="2.60.120.260">
    <property type="entry name" value="Galactose-binding domain-like"/>
    <property type="match status" value="2"/>
</dbReference>
<feature type="signal peptide" evidence="3">
    <location>
        <begin position="1"/>
        <end position="18"/>
    </location>
</feature>
<dbReference type="Gene3D" id="3.20.20.70">
    <property type="entry name" value="Aldolase class I"/>
    <property type="match status" value="1"/>
</dbReference>
<dbReference type="Proteomes" id="UP000256977">
    <property type="component" value="Unassembled WGS sequence"/>
</dbReference>
<evidence type="ECO:0000313" key="7">
    <source>
        <dbReference type="EMBL" id="RED85032.1"/>
    </source>
</evidence>
<evidence type="ECO:0000259" key="5">
    <source>
        <dbReference type="Pfam" id="PF14508"/>
    </source>
</evidence>
<dbReference type="InterPro" id="IPR014718">
    <property type="entry name" value="GH-type_carb-bd"/>
</dbReference>
<keyword evidence="8" id="KW-1185">Reference proteome</keyword>
<dbReference type="InterPro" id="IPR029486">
    <property type="entry name" value="GH97_N"/>
</dbReference>
<dbReference type="AlphaFoldDB" id="A0A3D9KEQ5"/>
<evidence type="ECO:0000259" key="6">
    <source>
        <dbReference type="Pfam" id="PF14509"/>
    </source>
</evidence>
<dbReference type="GO" id="GO:0030246">
    <property type="term" value="F:carbohydrate binding"/>
    <property type="evidence" value="ECO:0007669"/>
    <property type="project" value="InterPro"/>
</dbReference>
<protein>
    <submittedName>
        <fullName evidence="7">Glycosyl hydrolase family 97</fullName>
    </submittedName>
</protein>
<feature type="chain" id="PRO_5039476008" evidence="3">
    <location>
        <begin position="19"/>
        <end position="982"/>
    </location>
</feature>
<keyword evidence="3" id="KW-0732">Signal</keyword>
<keyword evidence="2" id="KW-0326">Glycosidase</keyword>
<dbReference type="InterPro" id="IPR029483">
    <property type="entry name" value="GH97_C"/>
</dbReference>
<sequence>MLALFYGLIALLSAVTTAFEEQSALSAQSARFIAQSIQSTVQSTAQSAHTAQFALSAQSTQSTQSAQSELRSPDGKVVFRLNDRPDGKWSYDLYYGTVPVLTNSPLGLVTDAVDFSAGLRLAGESRRRIQETQRPAGVQAEPYSVKANEWTVEFAKDKSESQMQLQIRAYDDGIAFRYALSGTGRQVVLRETSGFRLPQDAIGWLADYVPHYEAVYEPITAQEIKKGSYMMPALFSTEDNRFWALVTEAGVFNSGGAFPASQLVGSERQDGLLELAFPAEQKGRAVVSGPLQTPWRTVIVGDNPGAIVESRLVYSLNSPPESGKDLSWIKPGRAVWSYWSEDVDEKIEDQMRYVDFASRMGWEYVTVDSNWNRQEIQALIPYAAGKNVGVIIWVHSKDLDTQDKLNRLLPEWKSWGVAGLKVDFFENDNAETMKSYERIARTAFEQGLVLDFHGSTKPAGENRTWPNILTMEAVRGTEWQIEGKPLVAAHEATVPFTRNVVGPMDYTPVTLSQAEEMTTFANQLALSVLYESQLQHFADNVNVYAHWIGRHFLRAVPEVWDELKFVEGYPGEYVTLARRKGETWFVGSVSTEAREANIPLSFLGPGRYTATIFQDGAEDWKIDVRSRTVTREDTLRIPLRENGGLAIHLSQTPLELVGEEGEAYEAESSSNVKLGKVTEAVCTGCSGYRKVEAAAGGSVRFTQISAPAKGMHRVALHYVSDRPSRLGVRVNQGAMQTLELPPSGIGLDKPGLRELFFELNQSSNSIEFIALDDTAPAVDRIQVSPSRTGVEKKAPQETKRTFERMWFERDGTYAVTVYYKNPGAVGGKLRASWENGSASEILLPATGPLEPVARSVFSVEMTKGFHRLELIGGENFPASIERIVWAPTSVRYELPSDGKMPLELNVSSTASTVRMLRLVYRSAGDVTASLGVNGTIADPIRLPATASKTAETIRSVELAEGMNRIRLSADAGMELLRMELVQ</sequence>
<dbReference type="InterPro" id="IPR013785">
    <property type="entry name" value="Aldolase_TIM"/>
</dbReference>
<accession>A0A3D9KEQ5</accession>
<dbReference type="Gene3D" id="2.70.98.10">
    <property type="match status" value="1"/>
</dbReference>
<dbReference type="Pfam" id="PF10566">
    <property type="entry name" value="Glyco_hydro_97"/>
    <property type="match status" value="1"/>
</dbReference>
<dbReference type="OrthoDB" id="57532at2"/>
<feature type="domain" description="Glycosyl-hydrolase 97 catalytic" evidence="4">
    <location>
        <begin position="348"/>
        <end position="474"/>
    </location>
</feature>
<evidence type="ECO:0000313" key="8">
    <source>
        <dbReference type="Proteomes" id="UP000256977"/>
    </source>
</evidence>
<dbReference type="PANTHER" id="PTHR35803:SF2">
    <property type="entry name" value="RETAINING ALPHA-GALACTOSIDASE"/>
    <property type="match status" value="1"/>
</dbReference>
<evidence type="ECO:0000259" key="4">
    <source>
        <dbReference type="Pfam" id="PF10566"/>
    </source>
</evidence>
<dbReference type="EMBL" id="QRDZ01000005">
    <property type="protein sequence ID" value="RED85032.1"/>
    <property type="molecule type" value="Genomic_DNA"/>
</dbReference>
<dbReference type="PANTHER" id="PTHR35803">
    <property type="entry name" value="GLUCAN 1,4-ALPHA-GLUCOSIDASE SUSB-RELATED"/>
    <property type="match status" value="1"/>
</dbReference>
<dbReference type="Pfam" id="PF14509">
    <property type="entry name" value="GH97_C"/>
    <property type="match status" value="1"/>
</dbReference>
<dbReference type="GO" id="GO:0016798">
    <property type="term" value="F:hydrolase activity, acting on glycosyl bonds"/>
    <property type="evidence" value="ECO:0007669"/>
    <property type="project" value="UniProtKB-KW"/>
</dbReference>
<organism evidence="7 8">
    <name type="scientific">Cohnella phaseoli</name>
    <dbReference type="NCBI Taxonomy" id="456490"/>
    <lineage>
        <taxon>Bacteria</taxon>
        <taxon>Bacillati</taxon>
        <taxon>Bacillota</taxon>
        <taxon>Bacilli</taxon>
        <taxon>Bacillales</taxon>
        <taxon>Paenibacillaceae</taxon>
        <taxon>Cohnella</taxon>
    </lineage>
</organism>
<dbReference type="InterPro" id="IPR019563">
    <property type="entry name" value="GH97_catalytic"/>
</dbReference>
<dbReference type="SUPFAM" id="SSF51445">
    <property type="entry name" value="(Trans)glycosidases"/>
    <property type="match status" value="1"/>
</dbReference>
<evidence type="ECO:0000256" key="2">
    <source>
        <dbReference type="ARBA" id="ARBA00023295"/>
    </source>
</evidence>
<comment type="caution">
    <text evidence="7">The sequence shown here is derived from an EMBL/GenBank/DDBJ whole genome shotgun (WGS) entry which is preliminary data.</text>
</comment>
<dbReference type="InterPro" id="IPR013780">
    <property type="entry name" value="Glyco_hydro_b"/>
</dbReference>
<gene>
    <name evidence="7" type="ORF">DFP98_10536</name>
</gene>